<dbReference type="InterPro" id="IPR036388">
    <property type="entry name" value="WH-like_DNA-bd_sf"/>
</dbReference>
<dbReference type="Pfam" id="PF00196">
    <property type="entry name" value="GerE"/>
    <property type="match status" value="1"/>
</dbReference>
<dbReference type="SUPFAM" id="SSF52540">
    <property type="entry name" value="P-loop containing nucleoside triphosphate hydrolases"/>
    <property type="match status" value="1"/>
</dbReference>
<feature type="domain" description="HTH luxR-type" evidence="3">
    <location>
        <begin position="861"/>
        <end position="926"/>
    </location>
</feature>
<evidence type="ECO:0000256" key="1">
    <source>
        <dbReference type="ARBA" id="ARBA00022741"/>
    </source>
</evidence>
<keyword evidence="5" id="KW-1185">Reference proteome</keyword>
<protein>
    <submittedName>
        <fullName evidence="4">AAA family ATPase</fullName>
    </submittedName>
</protein>
<evidence type="ECO:0000259" key="3">
    <source>
        <dbReference type="PROSITE" id="PS50043"/>
    </source>
</evidence>
<dbReference type="InterPro" id="IPR000792">
    <property type="entry name" value="Tscrpt_reg_LuxR_C"/>
</dbReference>
<dbReference type="Gene3D" id="3.40.50.300">
    <property type="entry name" value="P-loop containing nucleotide triphosphate hydrolases"/>
    <property type="match status" value="1"/>
</dbReference>
<accession>A0ABW6M4U8</accession>
<dbReference type="PANTHER" id="PTHR16305:SF35">
    <property type="entry name" value="TRANSCRIPTIONAL ACTIVATOR DOMAIN"/>
    <property type="match status" value="1"/>
</dbReference>
<dbReference type="Gene3D" id="1.10.10.10">
    <property type="entry name" value="Winged helix-like DNA-binding domain superfamily/Winged helix DNA-binding domain"/>
    <property type="match status" value="1"/>
</dbReference>
<proteinExistence type="predicted"/>
<dbReference type="PRINTS" id="PR00038">
    <property type="entry name" value="HTHLUXR"/>
</dbReference>
<dbReference type="SUPFAM" id="SSF46894">
    <property type="entry name" value="C-terminal effector domain of the bipartite response regulators"/>
    <property type="match status" value="1"/>
</dbReference>
<evidence type="ECO:0000256" key="2">
    <source>
        <dbReference type="ARBA" id="ARBA00022840"/>
    </source>
</evidence>
<dbReference type="RefSeq" id="WP_388108165.1">
    <property type="nucleotide sequence ID" value="NZ_JBIAHM010000007.1"/>
</dbReference>
<name>A0ABW6M4U8_9ACTN</name>
<sequence length="932" mass="98847">MQLSTDFPARCGTRLVGRRAECAVLDRLVGAVRSGEGRSLVVHGEPGAGKTALLDHLAKQAADCRVVSVVGVQSEMELAFAGLHQLCVPMLDRVEALPAPQGDALRTAFGLCPGAAPDRFLLGVAVLGLLSEAAGEQPLICLVDDAQWLDQASAQVLAFVARRLVAEPVGVVFGVRPGCTELAGLPELAVGGLPEQDARALLDSVLTGPLDARVRDQIVAEAHGNPLALLEWPRALPVAELAGGFAMPGALPPSDNVEEGFRRQAEQLPVRTRLLLLLAAAEPTGDPALVWRAAGALGVGAEAAGPAVAADLIRLGARVRFRHPLVRSAAYRSASVPERREVHRALAEATDARLDPDRRAWHRAQAAEGPAEEIAVELERSAGRAQARGGQAAAAAFCERAALLTPDPADRARRALAAAQAMYGAGARDAALNLLALAEAGPQDELDAARVCLLRGQMAFASGRSADGPPLLLEAAGRFEAVDARLARETYLDALSVAMFVGRLADRVGMTEVAKAARATPSAQRGTSASHLLLDGLAELIADGPAAGTPVVRRALRAFRDARLPCTRDEQLRWLFVAVRAAHEIWDDGAWQDLADRQVRLARDEGALSVLPLALSQRVFVHLHAGEQAAAGSLVAELTAIREATGHPLPSYGAMSLACWQGRGQDAARLVETAVEEATAHGEGIGLSLAHHSASVLCNGLGRFEEALASAERAAAYPEELGHSHWSLVELIEAAVRSGQPARAQAALERLTVSTGSARTPWALGVEARCRALLCDGVGDDEAERRYRESIAHLSATSARAELARSHLLYGEWLRRQRRRADARVQLRTAHGMTEAMGMAAFAARARRELRATGETARKRAAATRPELTPQEAQIARLAREGLSNPEIGTRLFLSPRTVQYHLGKVFSKLDITSRGQLRGVLPAGPDEAAER</sequence>
<dbReference type="InterPro" id="IPR016032">
    <property type="entry name" value="Sig_transdc_resp-reg_C-effctor"/>
</dbReference>
<dbReference type="EMBL" id="JBIAHM010000007">
    <property type="protein sequence ID" value="MFE9601173.1"/>
    <property type="molecule type" value="Genomic_DNA"/>
</dbReference>
<organism evidence="4 5">
    <name type="scientific">Streptomyces hokutonensis</name>
    <dbReference type="NCBI Taxonomy" id="1306990"/>
    <lineage>
        <taxon>Bacteria</taxon>
        <taxon>Bacillati</taxon>
        <taxon>Actinomycetota</taxon>
        <taxon>Actinomycetes</taxon>
        <taxon>Kitasatosporales</taxon>
        <taxon>Streptomycetaceae</taxon>
        <taxon>Streptomyces</taxon>
    </lineage>
</organism>
<dbReference type="InterPro" id="IPR027417">
    <property type="entry name" value="P-loop_NTPase"/>
</dbReference>
<reference evidence="4 5" key="1">
    <citation type="submission" date="2024-10" db="EMBL/GenBank/DDBJ databases">
        <title>The Natural Products Discovery Center: Release of the First 8490 Sequenced Strains for Exploring Actinobacteria Biosynthetic Diversity.</title>
        <authorList>
            <person name="Kalkreuter E."/>
            <person name="Kautsar S.A."/>
            <person name="Yang D."/>
            <person name="Bader C.D."/>
            <person name="Teijaro C.N."/>
            <person name="Fluegel L."/>
            <person name="Davis C.M."/>
            <person name="Simpson J.R."/>
            <person name="Lauterbach L."/>
            <person name="Steele A.D."/>
            <person name="Gui C."/>
            <person name="Meng S."/>
            <person name="Li G."/>
            <person name="Viehrig K."/>
            <person name="Ye F."/>
            <person name="Su P."/>
            <person name="Kiefer A.F."/>
            <person name="Nichols A."/>
            <person name="Cepeda A.J."/>
            <person name="Yan W."/>
            <person name="Fan B."/>
            <person name="Jiang Y."/>
            <person name="Adhikari A."/>
            <person name="Zheng C.-J."/>
            <person name="Schuster L."/>
            <person name="Cowan T.M."/>
            <person name="Smanski M.J."/>
            <person name="Chevrette M.G."/>
            <person name="De Carvalho L.P.S."/>
            <person name="Shen B."/>
        </authorList>
    </citation>
    <scope>NUCLEOTIDE SEQUENCE [LARGE SCALE GENOMIC DNA]</scope>
    <source>
        <strain evidence="4 5">NPDC006488</strain>
    </source>
</reference>
<keyword evidence="2" id="KW-0067">ATP-binding</keyword>
<keyword evidence="1" id="KW-0547">Nucleotide-binding</keyword>
<dbReference type="Proteomes" id="UP001601303">
    <property type="component" value="Unassembled WGS sequence"/>
</dbReference>
<evidence type="ECO:0000313" key="5">
    <source>
        <dbReference type="Proteomes" id="UP001601303"/>
    </source>
</evidence>
<gene>
    <name evidence="4" type="ORF">ACFYNQ_21720</name>
</gene>
<dbReference type="Pfam" id="PF13191">
    <property type="entry name" value="AAA_16"/>
    <property type="match status" value="1"/>
</dbReference>
<evidence type="ECO:0000313" key="4">
    <source>
        <dbReference type="EMBL" id="MFE9601173.1"/>
    </source>
</evidence>
<dbReference type="SMART" id="SM00421">
    <property type="entry name" value="HTH_LUXR"/>
    <property type="match status" value="1"/>
</dbReference>
<dbReference type="InterPro" id="IPR041664">
    <property type="entry name" value="AAA_16"/>
</dbReference>
<dbReference type="PANTHER" id="PTHR16305">
    <property type="entry name" value="TESTICULAR SOLUBLE ADENYLYL CYCLASE"/>
    <property type="match status" value="1"/>
</dbReference>
<comment type="caution">
    <text evidence="4">The sequence shown here is derived from an EMBL/GenBank/DDBJ whole genome shotgun (WGS) entry which is preliminary data.</text>
</comment>
<dbReference type="CDD" id="cd06170">
    <property type="entry name" value="LuxR_C_like"/>
    <property type="match status" value="1"/>
</dbReference>
<dbReference type="PROSITE" id="PS50043">
    <property type="entry name" value="HTH_LUXR_2"/>
    <property type="match status" value="1"/>
</dbReference>